<protein>
    <submittedName>
        <fullName evidence="2">Uncharacterized protein</fullName>
    </submittedName>
</protein>
<evidence type="ECO:0000313" key="3">
    <source>
        <dbReference type="Proteomes" id="UP000188169"/>
    </source>
</evidence>
<evidence type="ECO:0000256" key="1">
    <source>
        <dbReference type="SAM" id="Phobius"/>
    </source>
</evidence>
<keyword evidence="1" id="KW-0812">Transmembrane</keyword>
<keyword evidence="3" id="KW-1185">Reference proteome</keyword>
<dbReference type="EMBL" id="FUGD01000068">
    <property type="protein sequence ID" value="SJM36963.1"/>
    <property type="molecule type" value="Genomic_DNA"/>
</dbReference>
<dbReference type="Proteomes" id="UP000188169">
    <property type="component" value="Unassembled WGS sequence"/>
</dbReference>
<evidence type="ECO:0000313" key="2">
    <source>
        <dbReference type="EMBL" id="SJM36963.1"/>
    </source>
</evidence>
<reference evidence="3" key="1">
    <citation type="submission" date="2017-02" db="EMBL/GenBank/DDBJ databases">
        <authorList>
            <person name="Mornico D."/>
        </authorList>
    </citation>
    <scope>NUCLEOTIDE SEQUENCE [LARGE SCALE GENOMIC DNA]</scope>
</reference>
<dbReference type="OrthoDB" id="6660401at2"/>
<organism evidence="2 3">
    <name type="scientific">Psychrobacter pasteurii</name>
    <dbReference type="NCBI Taxonomy" id="1945520"/>
    <lineage>
        <taxon>Bacteria</taxon>
        <taxon>Pseudomonadati</taxon>
        <taxon>Pseudomonadota</taxon>
        <taxon>Gammaproteobacteria</taxon>
        <taxon>Moraxellales</taxon>
        <taxon>Moraxellaceae</taxon>
        <taxon>Psychrobacter</taxon>
    </lineage>
</organism>
<feature type="transmembrane region" description="Helical" evidence="1">
    <location>
        <begin position="49"/>
        <end position="67"/>
    </location>
</feature>
<accession>A0A1R4EEP4</accession>
<feature type="transmembrane region" description="Helical" evidence="1">
    <location>
        <begin position="24"/>
        <end position="43"/>
    </location>
</feature>
<proteinExistence type="predicted"/>
<dbReference type="AlphaFoldDB" id="A0A1R4EEP4"/>
<sequence length="162" mass="17420">MLQVTDNGANITLSGKSTAKGDGVFWFGVALLIGALGVAISMSLLPERLAIGALAVLVVGSYVFNRLRNRQKDTQNHISSGLLKVQPGQFVHNQFGKTQHITVTSEDTIEVSGTSLTITTADGSTKCQITDFDSHKEAEVMQAILKGRQFGKRNANIKMRSS</sequence>
<name>A0A1R4EEP4_9GAMM</name>
<keyword evidence="1" id="KW-0472">Membrane</keyword>
<keyword evidence="1" id="KW-1133">Transmembrane helix</keyword>
<dbReference type="STRING" id="1945520.A1019T_00932"/>
<dbReference type="RefSeq" id="WP_077448388.1">
    <property type="nucleotide sequence ID" value="NZ_FUGD01000068.1"/>
</dbReference>
<gene>
    <name evidence="2" type="ORF">A1019T_00932</name>
</gene>